<dbReference type="InterPro" id="IPR000713">
    <property type="entry name" value="Mur_ligase_N"/>
</dbReference>
<keyword evidence="8" id="KW-0961">Cell wall biogenesis/degradation</keyword>
<dbReference type="PANTHER" id="PTHR43445">
    <property type="entry name" value="UDP-N-ACETYLMURAMATE--L-ALANINE LIGASE-RELATED"/>
    <property type="match status" value="1"/>
</dbReference>
<gene>
    <name evidence="12" type="primary">murC_2</name>
    <name evidence="12" type="ORF">SCARR_05400</name>
</gene>
<name>A0A6C2UTK1_9BACT</name>
<keyword evidence="4" id="KW-0067">ATP-binding</keyword>
<dbReference type="InterPro" id="IPR004101">
    <property type="entry name" value="Mur_ligase_C"/>
</dbReference>
<dbReference type="InterPro" id="IPR050061">
    <property type="entry name" value="MurCDEF_pg_biosynth"/>
</dbReference>
<feature type="domain" description="Mur ligase central" evidence="11">
    <location>
        <begin position="120"/>
        <end position="223"/>
    </location>
</feature>
<keyword evidence="3" id="KW-0547">Nucleotide-binding</keyword>
<evidence type="ECO:0000313" key="12">
    <source>
        <dbReference type="EMBL" id="VGO23293.1"/>
    </source>
</evidence>
<dbReference type="Pfam" id="PF02875">
    <property type="entry name" value="Mur_ligase_C"/>
    <property type="match status" value="1"/>
</dbReference>
<keyword evidence="13" id="KW-1185">Reference proteome</keyword>
<sequence length="424" mass="46099">MNPVDQAELLIGQGGRVHLMGIGGIGMSGVAWLLKARGFFVSGCDLQGNRQTQWLLKNGISIAAGHHESHVDKNVDWLIRSTAVPDFHPEVRRALELGIPVSRRGEVLPALMRARTCIAVSGTHGKTTTTAVLAQVLGCGYCVGGEIAGIEGVAQDGEIMVVEADESDGTVAGYTPDYAVITNIEYDHMEHHDSEEAFVGCFDRLIANTKQTVFYCGADPIASKLCSGNPKCKPYCFPESRLSLPLPGNHNQWNASAAMAVAKLWKPEQEIVQALETLKPIRRRFETVFESGGVRIVSDYAHHPTEIAALIQTALELKPKRLLGVFQPHRYTRTLALGPDFPSSFQGVEKLWLAPVYAASESPLEGGTSPDLARRFPSDWNGRLIECPSLGTAWADIQLELREGDLLLIIGAGDIEQIADWARG</sequence>
<dbReference type="Gene3D" id="3.90.190.20">
    <property type="entry name" value="Mur ligase, C-terminal domain"/>
    <property type="match status" value="1"/>
</dbReference>
<dbReference type="GO" id="GO:0016881">
    <property type="term" value="F:acid-amino acid ligase activity"/>
    <property type="evidence" value="ECO:0007669"/>
    <property type="project" value="InterPro"/>
</dbReference>
<dbReference type="Gene3D" id="3.40.1190.10">
    <property type="entry name" value="Mur-like, catalytic domain"/>
    <property type="match status" value="1"/>
</dbReference>
<reference evidence="12 13" key="1">
    <citation type="submission" date="2019-04" db="EMBL/GenBank/DDBJ databases">
        <authorList>
            <person name="Van Vliet M D."/>
        </authorList>
    </citation>
    <scope>NUCLEOTIDE SEQUENCE [LARGE SCALE GENOMIC DNA]</scope>
    <source>
        <strain evidence="12 13">F21</strain>
    </source>
</reference>
<dbReference type="AlphaFoldDB" id="A0A6C2UTK1"/>
<evidence type="ECO:0000259" key="10">
    <source>
        <dbReference type="Pfam" id="PF02875"/>
    </source>
</evidence>
<keyword evidence="7" id="KW-0131">Cell cycle</keyword>
<keyword evidence="1 12" id="KW-0436">Ligase</keyword>
<evidence type="ECO:0000256" key="3">
    <source>
        <dbReference type="ARBA" id="ARBA00022741"/>
    </source>
</evidence>
<dbReference type="SUPFAM" id="SSF51984">
    <property type="entry name" value="MurCD N-terminal domain"/>
    <property type="match status" value="1"/>
</dbReference>
<dbReference type="GO" id="GO:0009252">
    <property type="term" value="P:peptidoglycan biosynthetic process"/>
    <property type="evidence" value="ECO:0007669"/>
    <property type="project" value="UniProtKB-KW"/>
</dbReference>
<dbReference type="PANTHER" id="PTHR43445:SF3">
    <property type="entry name" value="UDP-N-ACETYLMURAMATE--L-ALANINE LIGASE"/>
    <property type="match status" value="1"/>
</dbReference>
<dbReference type="Pfam" id="PF08245">
    <property type="entry name" value="Mur_ligase_M"/>
    <property type="match status" value="1"/>
</dbReference>
<evidence type="ECO:0000259" key="9">
    <source>
        <dbReference type="Pfam" id="PF01225"/>
    </source>
</evidence>
<dbReference type="EMBL" id="CAAHFH010000003">
    <property type="protein sequence ID" value="VGO23293.1"/>
    <property type="molecule type" value="Genomic_DNA"/>
</dbReference>
<dbReference type="RefSeq" id="WP_136065509.1">
    <property type="nucleotide sequence ID" value="NZ_CAAHFH010000003.1"/>
</dbReference>
<evidence type="ECO:0000259" key="11">
    <source>
        <dbReference type="Pfam" id="PF08245"/>
    </source>
</evidence>
<dbReference type="SUPFAM" id="SSF53244">
    <property type="entry name" value="MurD-like peptide ligases, peptide-binding domain"/>
    <property type="match status" value="1"/>
</dbReference>
<evidence type="ECO:0000256" key="8">
    <source>
        <dbReference type="ARBA" id="ARBA00023316"/>
    </source>
</evidence>
<dbReference type="Pfam" id="PF01225">
    <property type="entry name" value="Mur_ligase"/>
    <property type="match status" value="1"/>
</dbReference>
<evidence type="ECO:0000256" key="2">
    <source>
        <dbReference type="ARBA" id="ARBA00022618"/>
    </source>
</evidence>
<dbReference type="InterPro" id="IPR013221">
    <property type="entry name" value="Mur_ligase_cen"/>
</dbReference>
<evidence type="ECO:0000256" key="6">
    <source>
        <dbReference type="ARBA" id="ARBA00022984"/>
    </source>
</evidence>
<proteinExistence type="predicted"/>
<organism evidence="12 13">
    <name type="scientific">Pontiella sulfatireligans</name>
    <dbReference type="NCBI Taxonomy" id="2750658"/>
    <lineage>
        <taxon>Bacteria</taxon>
        <taxon>Pseudomonadati</taxon>
        <taxon>Kiritimatiellota</taxon>
        <taxon>Kiritimatiellia</taxon>
        <taxon>Kiritimatiellales</taxon>
        <taxon>Pontiellaceae</taxon>
        <taxon>Pontiella</taxon>
    </lineage>
</organism>
<feature type="domain" description="Mur ligase C-terminal" evidence="10">
    <location>
        <begin position="283"/>
        <end position="413"/>
    </location>
</feature>
<protein>
    <submittedName>
        <fullName evidence="12">UDP-N-acetylmuramate--L-alanine ligase</fullName>
    </submittedName>
</protein>
<evidence type="ECO:0000256" key="1">
    <source>
        <dbReference type="ARBA" id="ARBA00022598"/>
    </source>
</evidence>
<dbReference type="Proteomes" id="UP000346198">
    <property type="component" value="Unassembled WGS sequence"/>
</dbReference>
<dbReference type="GO" id="GO:0005524">
    <property type="term" value="F:ATP binding"/>
    <property type="evidence" value="ECO:0007669"/>
    <property type="project" value="UniProtKB-KW"/>
</dbReference>
<dbReference type="GO" id="GO:0071555">
    <property type="term" value="P:cell wall organization"/>
    <property type="evidence" value="ECO:0007669"/>
    <property type="project" value="UniProtKB-KW"/>
</dbReference>
<dbReference type="SUPFAM" id="SSF53623">
    <property type="entry name" value="MurD-like peptide ligases, catalytic domain"/>
    <property type="match status" value="1"/>
</dbReference>
<keyword evidence="5" id="KW-0133">Cell shape</keyword>
<dbReference type="Gene3D" id="3.40.50.720">
    <property type="entry name" value="NAD(P)-binding Rossmann-like Domain"/>
    <property type="match status" value="1"/>
</dbReference>
<keyword evidence="6" id="KW-0573">Peptidoglycan synthesis</keyword>
<evidence type="ECO:0000256" key="4">
    <source>
        <dbReference type="ARBA" id="ARBA00022840"/>
    </source>
</evidence>
<dbReference type="InterPro" id="IPR036565">
    <property type="entry name" value="Mur-like_cat_sf"/>
</dbReference>
<keyword evidence="2" id="KW-0132">Cell division</keyword>
<dbReference type="GO" id="GO:0051301">
    <property type="term" value="P:cell division"/>
    <property type="evidence" value="ECO:0007669"/>
    <property type="project" value="UniProtKB-KW"/>
</dbReference>
<accession>A0A6C2UTK1</accession>
<evidence type="ECO:0000256" key="7">
    <source>
        <dbReference type="ARBA" id="ARBA00023306"/>
    </source>
</evidence>
<dbReference type="GO" id="GO:0008360">
    <property type="term" value="P:regulation of cell shape"/>
    <property type="evidence" value="ECO:0007669"/>
    <property type="project" value="UniProtKB-KW"/>
</dbReference>
<feature type="domain" description="Mur ligase N-terminal catalytic" evidence="9">
    <location>
        <begin position="17"/>
        <end position="115"/>
    </location>
</feature>
<evidence type="ECO:0000313" key="13">
    <source>
        <dbReference type="Proteomes" id="UP000346198"/>
    </source>
</evidence>
<dbReference type="InterPro" id="IPR036615">
    <property type="entry name" value="Mur_ligase_C_dom_sf"/>
</dbReference>
<evidence type="ECO:0000256" key="5">
    <source>
        <dbReference type="ARBA" id="ARBA00022960"/>
    </source>
</evidence>